<evidence type="ECO:0000313" key="2">
    <source>
        <dbReference type="Proteomes" id="UP000305906"/>
    </source>
</evidence>
<dbReference type="Proteomes" id="UP000305906">
    <property type="component" value="Unassembled WGS sequence"/>
</dbReference>
<sequence>MLTHMLEQKALGLDASQAGDIGSHATFDRFGAVRVATVWFALSAVGWTGMGRGSTSPACAPH</sequence>
<name>A0A5R9FWP1_9ACTN</name>
<comment type="caution">
    <text evidence="1">The sequence shown here is derived from an EMBL/GenBank/DDBJ whole genome shotgun (WGS) entry which is preliminary data.</text>
</comment>
<accession>A0A5R9FWP1</accession>
<dbReference type="EMBL" id="VBZC01000005">
    <property type="protein sequence ID" value="TLS47099.1"/>
    <property type="molecule type" value="Genomic_DNA"/>
</dbReference>
<evidence type="ECO:0000313" key="1">
    <source>
        <dbReference type="EMBL" id="TLS47099.1"/>
    </source>
</evidence>
<dbReference type="RefSeq" id="WP_138044014.1">
    <property type="nucleotide sequence ID" value="NZ_VBZC01000005.1"/>
</dbReference>
<organism evidence="1 2">
    <name type="scientific">Streptomyces montanus</name>
    <dbReference type="NCBI Taxonomy" id="2580423"/>
    <lineage>
        <taxon>Bacteria</taxon>
        <taxon>Bacillati</taxon>
        <taxon>Actinomycetota</taxon>
        <taxon>Actinomycetes</taxon>
        <taxon>Kitasatosporales</taxon>
        <taxon>Streptomycetaceae</taxon>
        <taxon>Streptomyces</taxon>
    </lineage>
</organism>
<reference evidence="1 2" key="1">
    <citation type="submission" date="2019-05" db="EMBL/GenBank/DDBJ databases">
        <title>Streptomyces sp. NEAU-C151, a novel actinomycete isolated from soil.</title>
        <authorList>
            <person name="Han L."/>
            <person name="Jiang H."/>
        </authorList>
    </citation>
    <scope>NUCLEOTIDE SEQUENCE [LARGE SCALE GENOMIC DNA]</scope>
    <source>
        <strain evidence="1 2">NEAU-C151</strain>
    </source>
</reference>
<protein>
    <submittedName>
        <fullName evidence="1">Uncharacterized protein</fullName>
    </submittedName>
</protein>
<keyword evidence="2" id="KW-1185">Reference proteome</keyword>
<proteinExistence type="predicted"/>
<gene>
    <name evidence="1" type="ORF">FE633_06000</name>
</gene>
<dbReference type="AlphaFoldDB" id="A0A5R9FWP1"/>